<protein>
    <submittedName>
        <fullName evidence="1">Uncharacterized protein</fullName>
    </submittedName>
</protein>
<evidence type="ECO:0000313" key="2">
    <source>
        <dbReference type="Proteomes" id="UP001501612"/>
    </source>
</evidence>
<gene>
    <name evidence="1" type="ORF">GCM10009737_36660</name>
</gene>
<accession>A0ABP5B4Z8</accession>
<keyword evidence="2" id="KW-1185">Reference proteome</keyword>
<dbReference type="RefSeq" id="WP_344009360.1">
    <property type="nucleotide sequence ID" value="NZ_BAAAMY010000014.1"/>
</dbReference>
<sequence length="367" mass="38403">MEGPEQPLTRAGARAWAVAQVAARGDDPARLVEVEHDALSDSEHSGGYAHRHGRVLYVALRDGSFGTHLDPGDEPGRAALLDRVLERARLRNRTLRPTELGVHQQAVLAALRGGVRRVAALPERERPGVGPVELPGAEWLLMTLRRASPTGAPTAQEALRTLAGSDELLAPPDPGAVRAHPCPLCRGLAPWTERYPAAVCADCGATTRCRHHRLVAGRNTSWNGGFEAVHRDDGSVCDDATAGGGVTVAGLPCRMGEARFGGVVVEAVAQLPDPRDDLAVLGAARTRADLVAEVTGLPAPPLPSWAGGPVADGDVAAHLAHLTDHLLAAAASAWCRDHPGPGQLGDLPREPAVRRGLALLVDPALAP</sequence>
<comment type="caution">
    <text evidence="1">The sequence shown here is derived from an EMBL/GenBank/DDBJ whole genome shotgun (WGS) entry which is preliminary data.</text>
</comment>
<organism evidence="1 2">
    <name type="scientific">Nocardioides lentus</name>
    <dbReference type="NCBI Taxonomy" id="338077"/>
    <lineage>
        <taxon>Bacteria</taxon>
        <taxon>Bacillati</taxon>
        <taxon>Actinomycetota</taxon>
        <taxon>Actinomycetes</taxon>
        <taxon>Propionibacteriales</taxon>
        <taxon>Nocardioidaceae</taxon>
        <taxon>Nocardioides</taxon>
    </lineage>
</organism>
<evidence type="ECO:0000313" key="1">
    <source>
        <dbReference type="EMBL" id="GAA1931362.1"/>
    </source>
</evidence>
<reference evidence="2" key="1">
    <citation type="journal article" date="2019" name="Int. J. Syst. Evol. Microbiol.">
        <title>The Global Catalogue of Microorganisms (GCM) 10K type strain sequencing project: providing services to taxonomists for standard genome sequencing and annotation.</title>
        <authorList>
            <consortium name="The Broad Institute Genomics Platform"/>
            <consortium name="The Broad Institute Genome Sequencing Center for Infectious Disease"/>
            <person name="Wu L."/>
            <person name="Ma J."/>
        </authorList>
    </citation>
    <scope>NUCLEOTIDE SEQUENCE [LARGE SCALE GENOMIC DNA]</scope>
    <source>
        <strain evidence="2">JCM 14046</strain>
    </source>
</reference>
<proteinExistence type="predicted"/>
<name>A0ABP5B4Z8_9ACTN</name>
<dbReference type="Proteomes" id="UP001501612">
    <property type="component" value="Unassembled WGS sequence"/>
</dbReference>
<dbReference type="EMBL" id="BAAAMY010000014">
    <property type="protein sequence ID" value="GAA1931362.1"/>
    <property type="molecule type" value="Genomic_DNA"/>
</dbReference>